<evidence type="ECO:0008006" key="4">
    <source>
        <dbReference type="Google" id="ProtNLM"/>
    </source>
</evidence>
<protein>
    <recommendedName>
        <fullName evidence="4">DUF2795 domain-containing protein</fullName>
    </recommendedName>
</protein>
<evidence type="ECO:0000313" key="3">
    <source>
        <dbReference type="Proteomes" id="UP000509626"/>
    </source>
</evidence>
<dbReference type="InterPro" id="IPR043899">
    <property type="entry name" value="DUF5789"/>
</dbReference>
<reference evidence="2 3" key="1">
    <citation type="submission" date="2020-06" db="EMBL/GenBank/DDBJ databases">
        <title>NJ-3-1, isolated from saline soil.</title>
        <authorList>
            <person name="Cui H.L."/>
            <person name="Shi X."/>
        </authorList>
    </citation>
    <scope>NUCLEOTIDE SEQUENCE [LARGE SCALE GENOMIC DNA]</scope>
    <source>
        <strain evidence="2 3">NJ-3-1</strain>
    </source>
</reference>
<organism evidence="2 3">
    <name type="scientific">Halorarum salinum</name>
    <dbReference type="NCBI Taxonomy" id="2743089"/>
    <lineage>
        <taxon>Archaea</taxon>
        <taxon>Methanobacteriati</taxon>
        <taxon>Methanobacteriota</taxon>
        <taxon>Stenosarchaea group</taxon>
        <taxon>Halobacteria</taxon>
        <taxon>Halobacteriales</taxon>
        <taxon>Haloferacaceae</taxon>
        <taxon>Halorarum</taxon>
    </lineage>
</organism>
<dbReference type="Pfam" id="PF19102">
    <property type="entry name" value="DUF5789"/>
    <property type="match status" value="1"/>
</dbReference>
<proteinExistence type="predicted"/>
<name>A0A7D5LCT6_9EURY</name>
<keyword evidence="3" id="KW-1185">Reference proteome</keyword>
<gene>
    <name evidence="2" type="ORF">HUG12_18505</name>
</gene>
<feature type="region of interest" description="Disordered" evidence="1">
    <location>
        <begin position="1"/>
        <end position="27"/>
    </location>
</feature>
<feature type="region of interest" description="Disordered" evidence="1">
    <location>
        <begin position="85"/>
        <end position="108"/>
    </location>
</feature>
<evidence type="ECO:0000256" key="1">
    <source>
        <dbReference type="SAM" id="MobiDB-lite"/>
    </source>
</evidence>
<sequence length="108" mass="12292">MDQRESEAASNLRSLGMEDVDELLDPGRMPMTTAELIGEFGDREVRYPRGTDRIEDILRTSGMETYETVDELQLAILNGVGRNAVGRPRYSDRGDENIEDLDRTHRSF</sequence>
<dbReference type="KEGG" id="halu:HUG12_18505"/>
<dbReference type="EMBL" id="CP058579">
    <property type="protein sequence ID" value="QLG63610.1"/>
    <property type="molecule type" value="Genomic_DNA"/>
</dbReference>
<dbReference type="Proteomes" id="UP000509626">
    <property type="component" value="Chromosome"/>
</dbReference>
<dbReference type="GeneID" id="56039494"/>
<dbReference type="RefSeq" id="WP_179270194.1">
    <property type="nucleotide sequence ID" value="NZ_CP058579.1"/>
</dbReference>
<dbReference type="AlphaFoldDB" id="A0A7D5LCT6"/>
<dbReference type="OrthoDB" id="317850at2157"/>
<accession>A0A7D5LCT6</accession>
<evidence type="ECO:0000313" key="2">
    <source>
        <dbReference type="EMBL" id="QLG63610.1"/>
    </source>
</evidence>
<feature type="compositionally biased region" description="Basic and acidic residues" evidence="1">
    <location>
        <begin position="89"/>
        <end position="108"/>
    </location>
</feature>